<dbReference type="RefSeq" id="WP_008860943.1">
    <property type="nucleotide sequence ID" value="NZ_JH815203.1"/>
</dbReference>
<sequence>MSTLNPDLLQEGNGIYGWDLINPYLQEWYRKKENGENEESPAFIAPLPGENSVVPFPSIPKQETPIPLKPDYPINPEPEIPIETPRKLKSLTEGINLAGERIWNDLKYSRGYIQDKLSDSEMSEAAQKALERLPEYQRSTESQLQNKEDSLQNETEHSTSDRPRLELKGLEEYRRLRNENISPNEINRQLSETARWGNEGKKLMEEARIANNSFPETEGWATIGEIIANIGRVGIPVAAGAAFAPAGIAAGIANVASSVAESHAQAQMELDNFEQETGQRLTDGQRTGFVAICMGADLLFDTILQSRYLKNLKSGAKKKASEYFKKTILKNQTAQTEISKIMSKLSKTDKSALIAGTFNDAVTGGTAEALNSVAHDMAKTIYNEPGQYPTLESILQNATTGMVSGSLGGATVGGTGRAINLKKRNMRRNKQTTTALVDQHGFAWEVLDYDPENKIAEVLSPNGKNTINVPDIEPDMIHSFSVGEYKNTGKIKREINEPDPFAPIIPDQTKDKVWQKMSTRGKYRLTKDLAERMGLDNVIVYEHESDLPVSVRSLKKQGGKIGGYYMHNGNIGIVLDNIPSYTRLQRVLLHEAIGHQGLDALFGDSYFKDEFLMKVYRSMPSEWKLRGNSWNARKTDAEEYLADLASNGVSSSAWDQIYGELRNMLRIFIPGLNFSEREIRNILIRSKNALKKDDSISEMNKKIRQRHLNESDDLGTPLTESDPETYRFLWENDPEWKNYKKFYDHVYGESTDIDY</sequence>
<comment type="caution">
    <text evidence="2">The sequence shown here is derived from an EMBL/GenBank/DDBJ whole genome shotgun (WGS) entry which is preliminary data.</text>
</comment>
<dbReference type="STRING" id="742726.HMPREF9448_00446"/>
<protein>
    <submittedName>
        <fullName evidence="2">Uncharacterized protein</fullName>
    </submittedName>
</protein>
<evidence type="ECO:0000313" key="3">
    <source>
        <dbReference type="Proteomes" id="UP000006044"/>
    </source>
</evidence>
<evidence type="ECO:0000313" key="2">
    <source>
        <dbReference type="EMBL" id="EJZ66269.1"/>
    </source>
</evidence>
<proteinExistence type="predicted"/>
<name>K0XEI6_9BACT</name>
<dbReference type="EMBL" id="ADLE01000001">
    <property type="protein sequence ID" value="EJZ66269.1"/>
    <property type="molecule type" value="Genomic_DNA"/>
</dbReference>
<gene>
    <name evidence="2" type="ORF">HMPREF9448_00446</name>
</gene>
<feature type="compositionally biased region" description="Basic and acidic residues" evidence="1">
    <location>
        <begin position="146"/>
        <end position="166"/>
    </location>
</feature>
<evidence type="ECO:0000256" key="1">
    <source>
        <dbReference type="SAM" id="MobiDB-lite"/>
    </source>
</evidence>
<dbReference type="AlphaFoldDB" id="K0XEI6"/>
<dbReference type="OrthoDB" id="1089864at2"/>
<dbReference type="eggNOG" id="COG0553">
    <property type="taxonomic scope" value="Bacteria"/>
</dbReference>
<dbReference type="GeneID" id="77847792"/>
<dbReference type="HOGENOM" id="CLU_361198_0_0_10"/>
<keyword evidence="3" id="KW-1185">Reference proteome</keyword>
<feature type="region of interest" description="Disordered" evidence="1">
    <location>
        <begin position="134"/>
        <end position="166"/>
    </location>
</feature>
<accession>K0XEI6</accession>
<organism evidence="2 3">
    <name type="scientific">Barnesiella intestinihominis YIT 11860</name>
    <dbReference type="NCBI Taxonomy" id="742726"/>
    <lineage>
        <taxon>Bacteria</taxon>
        <taxon>Pseudomonadati</taxon>
        <taxon>Bacteroidota</taxon>
        <taxon>Bacteroidia</taxon>
        <taxon>Bacteroidales</taxon>
        <taxon>Barnesiellaceae</taxon>
        <taxon>Barnesiella</taxon>
    </lineage>
</organism>
<dbReference type="Proteomes" id="UP000006044">
    <property type="component" value="Unassembled WGS sequence"/>
</dbReference>
<reference evidence="2 3" key="1">
    <citation type="submission" date="2012-08" db="EMBL/GenBank/DDBJ databases">
        <title>The Genome Sequence of Barnesiella intestinihominis YIT 11860.</title>
        <authorList>
            <consortium name="The Broad Institute Genome Sequencing Platform"/>
            <person name="Earl A."/>
            <person name="Ward D."/>
            <person name="Feldgarden M."/>
            <person name="Gevers D."/>
            <person name="Morotomi M."/>
            <person name="Walker B."/>
            <person name="Young S.K."/>
            <person name="Zeng Q."/>
            <person name="Gargeya S."/>
            <person name="Fitzgerald M."/>
            <person name="Haas B."/>
            <person name="Abouelleil A."/>
            <person name="Alvarado L."/>
            <person name="Arachchi H.M."/>
            <person name="Berlin A.M."/>
            <person name="Chapman S.B."/>
            <person name="Goldberg J."/>
            <person name="Griggs A."/>
            <person name="Gujja S."/>
            <person name="Hansen M."/>
            <person name="Howarth C."/>
            <person name="Imamovic A."/>
            <person name="Larimer J."/>
            <person name="McCowen C."/>
            <person name="Montmayeur A."/>
            <person name="Murphy C."/>
            <person name="Neiman D."/>
            <person name="Pearson M."/>
            <person name="Priest M."/>
            <person name="Roberts A."/>
            <person name="Saif S."/>
            <person name="Shea T."/>
            <person name="Sisk P."/>
            <person name="Sykes S."/>
            <person name="Wortman J."/>
            <person name="Nusbaum C."/>
            <person name="Birren B."/>
        </authorList>
    </citation>
    <scope>NUCLEOTIDE SEQUENCE [LARGE SCALE GENOMIC DNA]</scope>
    <source>
        <strain evidence="2 3">YIT 11860</strain>
    </source>
</reference>